<evidence type="ECO:0000256" key="1">
    <source>
        <dbReference type="SAM" id="SignalP"/>
    </source>
</evidence>
<keyword evidence="1" id="KW-0732">Signal</keyword>
<dbReference type="RefSeq" id="WP_076732304.1">
    <property type="nucleotide sequence ID" value="NZ_CP019352.1"/>
</dbReference>
<evidence type="ECO:0000313" key="3">
    <source>
        <dbReference type="Proteomes" id="UP000187506"/>
    </source>
</evidence>
<evidence type="ECO:0000313" key="2">
    <source>
        <dbReference type="EMBL" id="APX99675.1"/>
    </source>
</evidence>
<proteinExistence type="predicted"/>
<dbReference type="NCBIfam" id="NF038133">
    <property type="entry name" value="choice_anch_L"/>
    <property type="match status" value="1"/>
</dbReference>
<feature type="chain" id="PRO_5042015170" description="Gliding motility-associated-like protein" evidence="1">
    <location>
        <begin position="21"/>
        <end position="1603"/>
    </location>
</feature>
<evidence type="ECO:0008006" key="4">
    <source>
        <dbReference type="Google" id="ProtNLM"/>
    </source>
</evidence>
<name>A0AAC9LJ68_9FLAO</name>
<protein>
    <recommendedName>
        <fullName evidence="4">Gliding motility-associated-like protein</fullName>
    </recommendedName>
</protein>
<keyword evidence="3" id="KW-1185">Reference proteome</keyword>
<accession>A0AAC9LJ68</accession>
<dbReference type="KEGG" id="lvn:BWR22_04900"/>
<sequence>MKHLFLTILLFAFAHQATQAQQITVNDSQTPEQLINALVEGCVEVSNISSPINGTTNGFSSYGFFEQANSNFPFENGIVLSTGNVNSAGNAQNTNALNEGETSWQTDPDLETALGINNTLNATSITFNFISATSSINFNYILASEEYFADYPCNYSDGFAFLIKEAGTNQPYQNIAVIPNTTTPVNTSTIHEEIVGFCDAENESFFEGYNIGDTNFNGRTNVMSASANITPNVEYNIKLIIADQTDRNFDSAVFIEANSFTNSVDLGADFSTCNASTTLNAETNNTQATYEWFLNNSIINGESSSSLNATSSGLYSVLITVPLNGTTCTFEDDINVVLNSIQTFPQLADFTQCDDASNDGVETFNLTTLDSQVEASIPASSYTISYHTSSQDAENNSNSVTTINNSLNPETIYIRAIDNNTGCVYMSSVQLIVNSFPTISEPSNIEICSNSSGDAMLTNSDLEITNNNPNYSVTYHYSQIDADSGANEISSPYTPSNTTEQLFVRVLDTTTGCVAFTNITVEGLESPNINNETQQINACEQDDDGFEIFDLTSVINNVLQGETNVTVTYHVTIEDANSGENPINDPTQFQNTTPDLQTVFIRVDNDNNSCYDIVSVELHTNILETGTNIRNFGACDEAPDDGNATFDLTAITDVIANGLPDITITYYETEEDLLNNTNPIDDSVDYEVLNSFQQLYLLIENPDCNNDTEILLNVNASVTILNNNPVTYCDTDDDTLTSVELSTFDSIVNVGITEPIVSYFETEADANANTNSLPPFYNNTVNPFTVYVRVIDGSSGCYDVKPLQIEVLPAPSINSNPEFVICDNDQDGLSIIDLTSINAEINSESTTLISYYLTQNDANNSTNEITNSTNYNTATSTVFAKVENNTTGCYALLPISIIVNTLPNFTTITNYVYCETDGNQIGDFILSDKDAEILNGQTGKEVFYFETENDALNNTNSIDKNSIYNNTSQFQTIYVRVENITDTTCFGTSTFLLEVGSEPIYNAPEDVNVCDDNSNDGFETFNLTEKTQEIIANSTDTLTVTYYLNLEDAQNQTNAITGDTFTNTVNPQQIFASIDNGTFCKGITTFEFNVIQVPIIGNAPDLTACDTDTNGTVVFDLTQVEIDVVAVRQDNTIVNFYANEIDLLAGTNPINNPETYTNISNPQTVYIEVYNTVSNCGASVPFNLIVNLPPEIAPITEYETCDTSDNSFNLNETTQSLIGNQQDVVLTFYSTLADAQTSQNPLDTNYNYNSNNDTIYVRAEFTTTNCFSTSAFTLVVNPSPTLNLQDLEACDDDFDSELVFDLSQHSSIIIGTQDANNFIINYFETENDALNNTNAISDLNYNAQNEQTLYVRLENITTACFSTGAFNVYINRKPEVNITNQVVCIDNLPLVVTAETNVASDSYLWSTGETTPVIDITEIGNYWVTVTTAFNCTTTSNFTVTASQQAQVDFDVSPAFQDPHTIIVETQGIGNYIYQLNDNEPQVSNVFNNVPIGVHYITVIDINGCEPTPPKRIFVIDAPQFITPNNDGYFDTWHITGVSQLEGTVVTIYDRYGKLLKILKHNDYGWDGRYNGNLMPASDYWFVADVVNGSEEFQVKGHFSLRL</sequence>
<dbReference type="NCBIfam" id="TIGR04131">
    <property type="entry name" value="Bac_Flav_CTERM"/>
    <property type="match status" value="1"/>
</dbReference>
<dbReference type="Proteomes" id="UP000187506">
    <property type="component" value="Chromosome"/>
</dbReference>
<dbReference type="EMBL" id="CP019352">
    <property type="protein sequence ID" value="APX99675.1"/>
    <property type="molecule type" value="Genomic_DNA"/>
</dbReference>
<gene>
    <name evidence="2" type="ORF">BWR22_04900</name>
</gene>
<feature type="signal peptide" evidence="1">
    <location>
        <begin position="1"/>
        <end position="20"/>
    </location>
</feature>
<dbReference type="Pfam" id="PF13585">
    <property type="entry name" value="CHU_C"/>
    <property type="match status" value="1"/>
</dbReference>
<dbReference type="InterPro" id="IPR049804">
    <property type="entry name" value="Choice_anch_L"/>
</dbReference>
<organism evidence="2 3">
    <name type="scientific">Lacinutrix venerupis</name>
    <dbReference type="NCBI Taxonomy" id="1486034"/>
    <lineage>
        <taxon>Bacteria</taxon>
        <taxon>Pseudomonadati</taxon>
        <taxon>Bacteroidota</taxon>
        <taxon>Flavobacteriia</taxon>
        <taxon>Flavobacteriales</taxon>
        <taxon>Flavobacteriaceae</taxon>
        <taxon>Lacinutrix</taxon>
    </lineage>
</organism>
<dbReference type="InterPro" id="IPR026341">
    <property type="entry name" value="T9SS_type_B"/>
</dbReference>
<reference evidence="2 3" key="1">
    <citation type="submission" date="2017-01" db="EMBL/GenBank/DDBJ databases">
        <title>Complete genome of Lacinutrix venerupis DOK2-8 isolated from seawater in Dokdo.</title>
        <authorList>
            <person name="Chi W.-J."/>
            <person name="Kim J.H."/>
        </authorList>
    </citation>
    <scope>NUCLEOTIDE SEQUENCE [LARGE SCALE GENOMIC DNA]</scope>
    <source>
        <strain evidence="2 3">DOK2-8</strain>
    </source>
</reference>